<dbReference type="AlphaFoldDB" id="A0A4S8TMF3"/>
<gene>
    <name evidence="2" type="ORF">D6C78_06200</name>
    <name evidence="1" type="ORF">D6D20_03486</name>
</gene>
<dbReference type="Proteomes" id="UP000310421">
    <property type="component" value="Unassembled WGS sequence"/>
</dbReference>
<evidence type="ECO:0000313" key="3">
    <source>
        <dbReference type="Proteomes" id="UP000308724"/>
    </source>
</evidence>
<evidence type="ECO:0000313" key="1">
    <source>
        <dbReference type="EMBL" id="THW63505.1"/>
    </source>
</evidence>
<organism evidence="1 4">
    <name type="scientific">Aureobasidium pullulans</name>
    <name type="common">Black yeast</name>
    <name type="synonym">Pullularia pullulans</name>
    <dbReference type="NCBI Taxonomy" id="5580"/>
    <lineage>
        <taxon>Eukaryota</taxon>
        <taxon>Fungi</taxon>
        <taxon>Dikarya</taxon>
        <taxon>Ascomycota</taxon>
        <taxon>Pezizomycotina</taxon>
        <taxon>Dothideomycetes</taxon>
        <taxon>Dothideomycetidae</taxon>
        <taxon>Dothideales</taxon>
        <taxon>Saccotheciaceae</taxon>
        <taxon>Aureobasidium</taxon>
    </lineage>
</organism>
<reference evidence="3 4" key="1">
    <citation type="submission" date="2018-10" db="EMBL/GenBank/DDBJ databases">
        <title>Fifty Aureobasidium pullulans genomes reveal a recombining polyextremotolerant generalist.</title>
        <authorList>
            <person name="Gostincar C."/>
            <person name="Turk M."/>
            <person name="Zajc J."/>
            <person name="Gunde-Cimerman N."/>
        </authorList>
    </citation>
    <scope>NUCLEOTIDE SEQUENCE [LARGE SCALE GENOMIC DNA]</scope>
    <source>
        <strain evidence="1 4">EXF-10751</strain>
        <strain evidence="2 3">EXF-1645</strain>
    </source>
</reference>
<dbReference type="EMBL" id="QZBZ01000132">
    <property type="protein sequence ID" value="TIA35346.1"/>
    <property type="molecule type" value="Genomic_DNA"/>
</dbReference>
<comment type="caution">
    <text evidence="1">The sequence shown here is derived from an EMBL/GenBank/DDBJ whole genome shotgun (WGS) entry which is preliminary data.</text>
</comment>
<evidence type="ECO:0000313" key="2">
    <source>
        <dbReference type="EMBL" id="TIA35346.1"/>
    </source>
</evidence>
<protein>
    <submittedName>
        <fullName evidence="1">Uncharacterized protein</fullName>
    </submittedName>
</protein>
<evidence type="ECO:0000313" key="4">
    <source>
        <dbReference type="Proteomes" id="UP000310421"/>
    </source>
</evidence>
<accession>A0A4S8TMF3</accession>
<name>A0A4S8TMF3_AURPU</name>
<proteinExistence type="predicted"/>
<dbReference type="Proteomes" id="UP000308724">
    <property type="component" value="Unassembled WGS sequence"/>
</dbReference>
<dbReference type="EMBL" id="QZAN01000027">
    <property type="protein sequence ID" value="THW63505.1"/>
    <property type="molecule type" value="Genomic_DNA"/>
</dbReference>
<sequence>MVLHSSSYSVNMSAPRAYQFIALRRLAAGGSRRQLHMTGPATFPSPLLTAERPVSNLPRDIAGLRAECKRRKLDFSGSMHDLMGRLSADDLTHSRAFTTAVNASKRPSTEQKDEVKAVRHFNTSRTLKAVNDSSTIDFAYFPDFDPDNAESFTLRVPLLPSNFSPARVGAHAPEADDAISTMANDKIISNFSEVSDNNAMPIDFHAMADRVAAATQKAVKAPLAEQTSIVKQLWKGLVEDFQGVHAKPIAA</sequence>